<dbReference type="GO" id="GO:0005829">
    <property type="term" value="C:cytosol"/>
    <property type="evidence" value="ECO:0007669"/>
    <property type="project" value="TreeGrafter"/>
</dbReference>
<feature type="binding site" evidence="10">
    <location>
        <begin position="63"/>
        <end position="70"/>
    </location>
    <ligand>
        <name>ATP</name>
        <dbReference type="ChEBI" id="CHEBI:30616"/>
    </ligand>
</feature>
<comment type="catalytic activity">
    <reaction evidence="9">
        <text>ATP + H2O = ADP + phosphate + H(+)</text>
        <dbReference type="Rhea" id="RHEA:13065"/>
        <dbReference type="ChEBI" id="CHEBI:15377"/>
        <dbReference type="ChEBI" id="CHEBI:15378"/>
        <dbReference type="ChEBI" id="CHEBI:30616"/>
        <dbReference type="ChEBI" id="CHEBI:43474"/>
        <dbReference type="ChEBI" id="CHEBI:456216"/>
        <dbReference type="EC" id="5.6.2.4"/>
    </reaction>
</comment>
<evidence type="ECO:0000256" key="2">
    <source>
        <dbReference type="ARBA" id="ARBA00022741"/>
    </source>
</evidence>
<keyword evidence="5 10" id="KW-0067">ATP-binding</keyword>
<evidence type="ECO:0000259" key="12">
    <source>
        <dbReference type="PROSITE" id="PS51198"/>
    </source>
</evidence>
<evidence type="ECO:0000256" key="10">
    <source>
        <dbReference type="PROSITE-ProRule" id="PRU00560"/>
    </source>
</evidence>
<evidence type="ECO:0000259" key="13">
    <source>
        <dbReference type="PROSITE" id="PS51217"/>
    </source>
</evidence>
<proteinExistence type="inferred from homology"/>
<dbReference type="InterPro" id="IPR014016">
    <property type="entry name" value="UvrD-like_ATP-bd"/>
</dbReference>
<evidence type="ECO:0000256" key="4">
    <source>
        <dbReference type="ARBA" id="ARBA00022806"/>
    </source>
</evidence>
<dbReference type="SUPFAM" id="SSF52540">
    <property type="entry name" value="P-loop containing nucleoside triphosphate hydrolases"/>
    <property type="match status" value="1"/>
</dbReference>
<dbReference type="GO" id="GO:0000725">
    <property type="term" value="P:recombinational repair"/>
    <property type="evidence" value="ECO:0007669"/>
    <property type="project" value="TreeGrafter"/>
</dbReference>
<keyword evidence="4 10" id="KW-0347">Helicase</keyword>
<dbReference type="PROSITE" id="PS51217">
    <property type="entry name" value="UVRD_HELICASE_CTER"/>
    <property type="match status" value="1"/>
</dbReference>
<dbReference type="EC" id="5.6.2.4" evidence="8"/>
<dbReference type="PANTHER" id="PTHR11070:SF3">
    <property type="entry name" value="DNA 3'-5' HELICASE"/>
    <property type="match status" value="1"/>
</dbReference>
<evidence type="ECO:0000256" key="1">
    <source>
        <dbReference type="ARBA" id="ARBA00009922"/>
    </source>
</evidence>
<comment type="similarity">
    <text evidence="1">Belongs to the helicase family. UvrD subfamily.</text>
</comment>
<evidence type="ECO:0000256" key="9">
    <source>
        <dbReference type="ARBA" id="ARBA00048988"/>
    </source>
</evidence>
<dbReference type="PANTHER" id="PTHR11070">
    <property type="entry name" value="UVRD / RECB / PCRA DNA HELICASE FAMILY MEMBER"/>
    <property type="match status" value="1"/>
</dbReference>
<accession>A0A6S7EXS2</accession>
<evidence type="ECO:0000256" key="11">
    <source>
        <dbReference type="SAM" id="MobiDB-lite"/>
    </source>
</evidence>
<dbReference type="Gene3D" id="1.10.486.10">
    <property type="entry name" value="PCRA, domain 4"/>
    <property type="match status" value="1"/>
</dbReference>
<evidence type="ECO:0000313" key="14">
    <source>
        <dbReference type="EMBL" id="CAB3927823.1"/>
    </source>
</evidence>
<comment type="catalytic activity">
    <reaction evidence="7">
        <text>Couples ATP hydrolysis with the unwinding of duplex DNA by translocating in the 3'-5' direction.</text>
        <dbReference type="EC" id="5.6.2.4"/>
    </reaction>
</comment>
<dbReference type="InterPro" id="IPR013986">
    <property type="entry name" value="DExx_box_DNA_helicase_dom_sf"/>
</dbReference>
<dbReference type="CDD" id="cd17932">
    <property type="entry name" value="DEXQc_UvrD"/>
    <property type="match status" value="1"/>
</dbReference>
<dbReference type="InterPro" id="IPR014017">
    <property type="entry name" value="DNA_helicase_UvrD-like_C"/>
</dbReference>
<dbReference type="Gene3D" id="3.40.50.300">
    <property type="entry name" value="P-loop containing nucleotide triphosphate hydrolases"/>
    <property type="match status" value="2"/>
</dbReference>
<feature type="region of interest" description="Disordered" evidence="11">
    <location>
        <begin position="14"/>
        <end position="37"/>
    </location>
</feature>
<dbReference type="PROSITE" id="PS51198">
    <property type="entry name" value="UVRD_HELICASE_ATP_BIND"/>
    <property type="match status" value="1"/>
</dbReference>
<evidence type="ECO:0000256" key="3">
    <source>
        <dbReference type="ARBA" id="ARBA00022801"/>
    </source>
</evidence>
<reference evidence="14 15" key="1">
    <citation type="submission" date="2020-04" db="EMBL/GenBank/DDBJ databases">
        <authorList>
            <person name="De Canck E."/>
        </authorList>
    </citation>
    <scope>NUCLEOTIDE SEQUENCE [LARGE SCALE GENOMIC DNA]</scope>
    <source>
        <strain evidence="14 15">LMG 26858</strain>
    </source>
</reference>
<dbReference type="GO" id="GO:0016787">
    <property type="term" value="F:hydrolase activity"/>
    <property type="evidence" value="ECO:0007669"/>
    <property type="project" value="UniProtKB-UniRule"/>
</dbReference>
<dbReference type="AlphaFoldDB" id="A0A6S7EXS2"/>
<dbReference type="InterPro" id="IPR000212">
    <property type="entry name" value="DNA_helicase_UvrD/REP"/>
</dbReference>
<dbReference type="EMBL" id="CADILG010000092">
    <property type="protein sequence ID" value="CAB3927823.1"/>
    <property type="molecule type" value="Genomic_DNA"/>
</dbReference>
<name>A0A6S7EXS2_9BURK</name>
<feature type="compositionally biased region" description="Polar residues" evidence="11">
    <location>
        <begin position="17"/>
        <end position="28"/>
    </location>
</feature>
<gene>
    <name evidence="14" type="primary">pcrA</name>
    <name evidence="14" type="ORF">LMG26858_06084</name>
</gene>
<organism evidence="14 15">
    <name type="scientific">Achromobacter anxifer</name>
    <dbReference type="NCBI Taxonomy" id="1287737"/>
    <lineage>
        <taxon>Bacteria</taxon>
        <taxon>Pseudomonadati</taxon>
        <taxon>Pseudomonadota</taxon>
        <taxon>Betaproteobacteria</taxon>
        <taxon>Burkholderiales</taxon>
        <taxon>Alcaligenaceae</taxon>
        <taxon>Achromobacter</taxon>
    </lineage>
</organism>
<dbReference type="GO" id="GO:0003677">
    <property type="term" value="F:DNA binding"/>
    <property type="evidence" value="ECO:0007669"/>
    <property type="project" value="InterPro"/>
</dbReference>
<evidence type="ECO:0000313" key="15">
    <source>
        <dbReference type="Proteomes" id="UP000494117"/>
    </source>
</evidence>
<feature type="domain" description="UvrD-like helicase ATP-binding" evidence="12">
    <location>
        <begin position="42"/>
        <end position="335"/>
    </location>
</feature>
<dbReference type="Proteomes" id="UP000494117">
    <property type="component" value="Unassembled WGS sequence"/>
</dbReference>
<dbReference type="Gene3D" id="1.10.10.160">
    <property type="match status" value="1"/>
</dbReference>
<protein>
    <recommendedName>
        <fullName evidence="8">DNA 3'-5' helicase</fullName>
        <ecNumber evidence="8">5.6.2.4</ecNumber>
    </recommendedName>
</protein>
<dbReference type="Pfam" id="PF00580">
    <property type="entry name" value="UvrD-helicase"/>
    <property type="match status" value="1"/>
</dbReference>
<dbReference type="GO" id="GO:0005524">
    <property type="term" value="F:ATP binding"/>
    <property type="evidence" value="ECO:0007669"/>
    <property type="project" value="UniProtKB-UniRule"/>
</dbReference>
<evidence type="ECO:0000256" key="8">
    <source>
        <dbReference type="ARBA" id="ARBA00034808"/>
    </source>
</evidence>
<keyword evidence="6" id="KW-0413">Isomerase</keyword>
<sequence>MSWLSISAAAALRPRSMSDQANSSSPSTGRPDPLADLNPAQREAAEFGVGGAPGDDGPLLVIAGAGSGKTNTLAHRVAHLILNGADPQRMLLLTFSRRAALEMERRVGSVLQRVMNLRATQQAPSLPWAGTFHAIGARLLRDCAQRIGLSEAFTIHDRGDAEDLMGMVRHELGLSSTKSRFPLKGTCLAIYSRVVNSQTPVAEVLKSTFPWCAQWEDELKNLFRAYVAAKQDQQVLDYDDLLLYWAEMMGDPGIAADVGARFDHVLVDEYQDTNRLQSAILLAMKPDGRGLTVVGDDAQSIYSFRAATVRNILDFPTQFPQPARVITLDRNYRSTQPILNASNAVIGLATERYAKDLWTDRQSSQLPELVTVSDEAGQARWVADQVLAQREGGATLKSQAALFRTSSHSAALELELTRRNIPFVKFGGLRFLEAAHVKDLLSLLRWAENPRGRMAGFRVAQLLPGIGPATAGKLMDAMSASAEPLRALREFKPGAAAQGEWAAFADTYAALCDPALKWPADVDLALRWYGAQLERLYDDARVRRADLDQLVRIAAGYATRERFLTELTLDPPDATSDESGAPHRDEDYMILSTIHSAKGQEWKAVYVLNVVDGCIPSDMSTGTAEEIEEERRLLYVAMTRAKERLQLIVPQRFYVHQQTGMGDRHVYGSRTRYITNAMLPLFDHLPKRPDLPAGRGAPKEPQAPSVDVAKRVRNLFS</sequence>
<keyword evidence="2 10" id="KW-0547">Nucleotide-binding</keyword>
<dbReference type="Pfam" id="PF13361">
    <property type="entry name" value="UvrD_C"/>
    <property type="match status" value="2"/>
</dbReference>
<dbReference type="InterPro" id="IPR027417">
    <property type="entry name" value="P-loop_NTPase"/>
</dbReference>
<keyword evidence="3 10" id="KW-0378">Hydrolase</keyword>
<keyword evidence="15" id="KW-1185">Reference proteome</keyword>
<evidence type="ECO:0000256" key="5">
    <source>
        <dbReference type="ARBA" id="ARBA00022840"/>
    </source>
</evidence>
<evidence type="ECO:0000256" key="6">
    <source>
        <dbReference type="ARBA" id="ARBA00023235"/>
    </source>
</evidence>
<dbReference type="GO" id="GO:0043138">
    <property type="term" value="F:3'-5' DNA helicase activity"/>
    <property type="evidence" value="ECO:0007669"/>
    <property type="project" value="UniProtKB-EC"/>
</dbReference>
<evidence type="ECO:0000256" key="7">
    <source>
        <dbReference type="ARBA" id="ARBA00034617"/>
    </source>
</evidence>
<feature type="domain" description="UvrD-like helicase C-terminal" evidence="13">
    <location>
        <begin position="336"/>
        <end position="599"/>
    </location>
</feature>